<dbReference type="RefSeq" id="WP_343063278.1">
    <property type="nucleotide sequence ID" value="NZ_JACHFM010000002.1"/>
</dbReference>
<dbReference type="Gene3D" id="1.10.3990.20">
    <property type="entry name" value="protein bp1543"/>
    <property type="match status" value="1"/>
</dbReference>
<evidence type="ECO:0000259" key="1">
    <source>
        <dbReference type="Pfam" id="PF13467"/>
    </source>
</evidence>
<feature type="domain" description="Ribbon-helix-helix" evidence="1">
    <location>
        <begin position="2"/>
        <end position="67"/>
    </location>
</feature>
<proteinExistence type="predicted"/>
<dbReference type="EMBL" id="JACHFM010000002">
    <property type="protein sequence ID" value="MBB5222509.1"/>
    <property type="molecule type" value="Genomic_DNA"/>
</dbReference>
<dbReference type="GO" id="GO:0003677">
    <property type="term" value="F:DNA binding"/>
    <property type="evidence" value="ECO:0007669"/>
    <property type="project" value="UniProtKB-KW"/>
</dbReference>
<comment type="caution">
    <text evidence="2">The sequence shown here is derived from an EMBL/GenBank/DDBJ whole genome shotgun (WGS) entry which is preliminary data.</text>
</comment>
<reference evidence="2 3" key="1">
    <citation type="submission" date="2020-08" db="EMBL/GenBank/DDBJ databases">
        <title>Genomic Encyclopedia of Type Strains, Phase IV (KMG-IV): sequencing the most valuable type-strain genomes for metagenomic binning, comparative biology and taxonomic classification.</title>
        <authorList>
            <person name="Goeker M."/>
        </authorList>
    </citation>
    <scope>NUCLEOTIDE SEQUENCE [LARGE SCALE GENOMIC DNA]</scope>
    <source>
        <strain evidence="2 3">DSM 101730</strain>
    </source>
</reference>
<dbReference type="Pfam" id="PF13467">
    <property type="entry name" value="RHH_4"/>
    <property type="match status" value="1"/>
</dbReference>
<evidence type="ECO:0000313" key="3">
    <source>
        <dbReference type="Proteomes" id="UP000549457"/>
    </source>
</evidence>
<dbReference type="AlphaFoldDB" id="A0A840SHM0"/>
<evidence type="ECO:0000313" key="2">
    <source>
        <dbReference type="EMBL" id="MBB5222509.1"/>
    </source>
</evidence>
<sequence length="73" mass="7824">MSRSLRIGGHATSIQLEAAFWAVLDSMAERQGVTTPKLIAALHEESAEFEGGATNFASTLRTICLIYEGSRPG</sequence>
<protein>
    <submittedName>
        <fullName evidence="2">Putative DNA-binding ribbon-helix-helix protein</fullName>
    </submittedName>
</protein>
<dbReference type="InterPro" id="IPR027373">
    <property type="entry name" value="RHH_dom"/>
</dbReference>
<name>A0A840SHM0_9RHOB</name>
<organism evidence="2 3">
    <name type="scientific">Amaricoccus macauensis</name>
    <dbReference type="NCBI Taxonomy" id="57001"/>
    <lineage>
        <taxon>Bacteria</taxon>
        <taxon>Pseudomonadati</taxon>
        <taxon>Pseudomonadota</taxon>
        <taxon>Alphaproteobacteria</taxon>
        <taxon>Rhodobacterales</taxon>
        <taxon>Paracoccaceae</taxon>
        <taxon>Amaricoccus</taxon>
    </lineage>
</organism>
<accession>A0A840SHM0</accession>
<gene>
    <name evidence="2" type="ORF">HNP73_002445</name>
</gene>
<dbReference type="InterPro" id="IPR038268">
    <property type="entry name" value="RHH_sf"/>
</dbReference>
<dbReference type="Proteomes" id="UP000549457">
    <property type="component" value="Unassembled WGS sequence"/>
</dbReference>
<keyword evidence="2" id="KW-0238">DNA-binding</keyword>
<keyword evidence="3" id="KW-1185">Reference proteome</keyword>